<keyword evidence="1" id="KW-0472">Membrane</keyword>
<evidence type="ECO:0000313" key="2">
    <source>
        <dbReference type="EMBL" id="KKN70440.1"/>
    </source>
</evidence>
<keyword evidence="1" id="KW-1133">Transmembrane helix</keyword>
<dbReference type="AlphaFoldDB" id="A0A0F9SN45"/>
<reference evidence="2" key="1">
    <citation type="journal article" date="2015" name="Nature">
        <title>Complex archaea that bridge the gap between prokaryotes and eukaryotes.</title>
        <authorList>
            <person name="Spang A."/>
            <person name="Saw J.H."/>
            <person name="Jorgensen S.L."/>
            <person name="Zaremba-Niedzwiedzka K."/>
            <person name="Martijn J."/>
            <person name="Lind A.E."/>
            <person name="van Eijk R."/>
            <person name="Schleper C."/>
            <person name="Guy L."/>
            <person name="Ettema T.J."/>
        </authorList>
    </citation>
    <scope>NUCLEOTIDE SEQUENCE</scope>
</reference>
<protein>
    <submittedName>
        <fullName evidence="2">Uncharacterized protein</fullName>
    </submittedName>
</protein>
<dbReference type="EMBL" id="LAZR01000403">
    <property type="protein sequence ID" value="KKN70440.1"/>
    <property type="molecule type" value="Genomic_DNA"/>
</dbReference>
<organism evidence="2">
    <name type="scientific">marine sediment metagenome</name>
    <dbReference type="NCBI Taxonomy" id="412755"/>
    <lineage>
        <taxon>unclassified sequences</taxon>
        <taxon>metagenomes</taxon>
        <taxon>ecological metagenomes</taxon>
    </lineage>
</organism>
<feature type="transmembrane region" description="Helical" evidence="1">
    <location>
        <begin position="20"/>
        <end position="41"/>
    </location>
</feature>
<evidence type="ECO:0000256" key="1">
    <source>
        <dbReference type="SAM" id="Phobius"/>
    </source>
</evidence>
<keyword evidence="1" id="KW-0812">Transmembrane</keyword>
<proteinExistence type="predicted"/>
<accession>A0A0F9SN45</accession>
<comment type="caution">
    <text evidence="2">The sequence shown here is derived from an EMBL/GenBank/DDBJ whole genome shotgun (WGS) entry which is preliminary data.</text>
</comment>
<sequence>MYASVGILLKNTIGELTETYPQIIVQLAYVIACAMILQGVSNEQDDSQRMRHK</sequence>
<gene>
    <name evidence="2" type="ORF">LCGC14_0431350</name>
</gene>
<name>A0A0F9SN45_9ZZZZ</name>